<accession>A0ABV6I826</accession>
<sequence length="112" mass="12403">MSLMSNVLAFPAQPVLPSLRRPAALVRAAIAGQAQWRRDRDLRRTLRSDSLPSPGQALARLRADEDRMNAARQEGAADYDLHQHVMLMIAILTESRLAVAQQIPGPRLRAIS</sequence>
<dbReference type="Proteomes" id="UP001589799">
    <property type="component" value="Unassembled WGS sequence"/>
</dbReference>
<dbReference type="EMBL" id="JBHLWE010000047">
    <property type="protein sequence ID" value="MFC0342364.1"/>
    <property type="molecule type" value="Genomic_DNA"/>
</dbReference>
<evidence type="ECO:0000313" key="2">
    <source>
        <dbReference type="Proteomes" id="UP001589799"/>
    </source>
</evidence>
<dbReference type="RefSeq" id="WP_377699957.1">
    <property type="nucleotide sequence ID" value="NZ_JBHLWE010000047.1"/>
</dbReference>
<name>A0ABV6I826_9RHOB</name>
<proteinExistence type="predicted"/>
<protein>
    <submittedName>
        <fullName evidence="1">DUF6477 family protein</fullName>
    </submittedName>
</protein>
<comment type="caution">
    <text evidence="1">The sequence shown here is derived from an EMBL/GenBank/DDBJ whole genome shotgun (WGS) entry which is preliminary data.</text>
</comment>
<gene>
    <name evidence="1" type="ORF">ACFFII_16520</name>
</gene>
<dbReference type="InterPro" id="IPR045516">
    <property type="entry name" value="DUF6477"/>
</dbReference>
<organism evidence="1 2">
    <name type="scientific">Paracoccus niistensis</name>
    <dbReference type="NCBI Taxonomy" id="632935"/>
    <lineage>
        <taxon>Bacteria</taxon>
        <taxon>Pseudomonadati</taxon>
        <taxon>Pseudomonadota</taxon>
        <taxon>Alphaproteobacteria</taxon>
        <taxon>Rhodobacterales</taxon>
        <taxon>Paracoccaceae</taxon>
        <taxon>Paracoccus</taxon>
    </lineage>
</organism>
<reference evidence="1 2" key="1">
    <citation type="submission" date="2024-09" db="EMBL/GenBank/DDBJ databases">
        <authorList>
            <person name="Sun Q."/>
            <person name="Mori K."/>
        </authorList>
    </citation>
    <scope>NUCLEOTIDE SEQUENCE [LARGE SCALE GENOMIC DNA]</scope>
    <source>
        <strain evidence="1 2">KCTC 22789</strain>
    </source>
</reference>
<evidence type="ECO:0000313" key="1">
    <source>
        <dbReference type="EMBL" id="MFC0342364.1"/>
    </source>
</evidence>
<dbReference type="Pfam" id="PF20083">
    <property type="entry name" value="DUF6477"/>
    <property type="match status" value="1"/>
</dbReference>
<keyword evidence="2" id="KW-1185">Reference proteome</keyword>